<dbReference type="GO" id="GO:0043171">
    <property type="term" value="P:peptide catabolic process"/>
    <property type="evidence" value="ECO:0007669"/>
    <property type="project" value="TreeGrafter"/>
</dbReference>
<accession>A0A1Y3BKN9</accession>
<evidence type="ECO:0000259" key="1">
    <source>
        <dbReference type="Pfam" id="PF17900"/>
    </source>
</evidence>
<dbReference type="InterPro" id="IPR050344">
    <property type="entry name" value="Peptidase_M1_aminopeptidases"/>
</dbReference>
<dbReference type="OrthoDB" id="6512413at2759"/>
<evidence type="ECO:0000313" key="3">
    <source>
        <dbReference type="Proteomes" id="UP000194236"/>
    </source>
</evidence>
<proteinExistence type="predicted"/>
<sequence>MKPDIDTLINEGNVSIQLLLTEQSEFLIIHVKKLNITTISLYDDNNNETVINIRKHSECIKLEQLYIEFDRILMANHKYRLEIGFIRIIEDQLEGFYVSSYFNEQLQQKRRLLTTHFEPTLARTAFPCFDEPAMKGKKNIFLKFSFSTFVSF</sequence>
<dbReference type="PANTHER" id="PTHR11533">
    <property type="entry name" value="PROTEASE M1 ZINC METALLOPROTEASE"/>
    <property type="match status" value="1"/>
</dbReference>
<dbReference type="GO" id="GO:0005615">
    <property type="term" value="C:extracellular space"/>
    <property type="evidence" value="ECO:0007669"/>
    <property type="project" value="TreeGrafter"/>
</dbReference>
<dbReference type="Pfam" id="PF17900">
    <property type="entry name" value="Peptidase_M1_N"/>
    <property type="match status" value="1"/>
</dbReference>
<dbReference type="SUPFAM" id="SSF63737">
    <property type="entry name" value="Leukotriene A4 hydrolase N-terminal domain"/>
    <property type="match status" value="1"/>
</dbReference>
<evidence type="ECO:0000313" key="2">
    <source>
        <dbReference type="EMBL" id="OTF81530.1"/>
    </source>
</evidence>
<dbReference type="AlphaFoldDB" id="A0A1Y3BKN9"/>
<organism evidence="2 3">
    <name type="scientific">Euroglyphus maynei</name>
    <name type="common">Mayne's house dust mite</name>
    <dbReference type="NCBI Taxonomy" id="6958"/>
    <lineage>
        <taxon>Eukaryota</taxon>
        <taxon>Metazoa</taxon>
        <taxon>Ecdysozoa</taxon>
        <taxon>Arthropoda</taxon>
        <taxon>Chelicerata</taxon>
        <taxon>Arachnida</taxon>
        <taxon>Acari</taxon>
        <taxon>Acariformes</taxon>
        <taxon>Sarcoptiformes</taxon>
        <taxon>Astigmata</taxon>
        <taxon>Psoroptidia</taxon>
        <taxon>Analgoidea</taxon>
        <taxon>Pyroglyphidae</taxon>
        <taxon>Pyroglyphinae</taxon>
        <taxon>Euroglyphus</taxon>
    </lineage>
</organism>
<dbReference type="GO" id="GO:0016020">
    <property type="term" value="C:membrane"/>
    <property type="evidence" value="ECO:0007669"/>
    <property type="project" value="TreeGrafter"/>
</dbReference>
<dbReference type="GO" id="GO:0006508">
    <property type="term" value="P:proteolysis"/>
    <property type="evidence" value="ECO:0007669"/>
    <property type="project" value="TreeGrafter"/>
</dbReference>
<dbReference type="GO" id="GO:0070006">
    <property type="term" value="F:metalloaminopeptidase activity"/>
    <property type="evidence" value="ECO:0007669"/>
    <property type="project" value="TreeGrafter"/>
</dbReference>
<reference evidence="2 3" key="1">
    <citation type="submission" date="2017-03" db="EMBL/GenBank/DDBJ databases">
        <title>Genome Survey of Euroglyphus maynei.</title>
        <authorList>
            <person name="Arlian L.G."/>
            <person name="Morgan M.S."/>
            <person name="Rider S.D."/>
        </authorList>
    </citation>
    <scope>NUCLEOTIDE SEQUENCE [LARGE SCALE GENOMIC DNA]</scope>
    <source>
        <strain evidence="2">Arlian Lab</strain>
        <tissue evidence="2">Whole body</tissue>
    </source>
</reference>
<name>A0A1Y3BKN9_EURMA</name>
<keyword evidence="3" id="KW-1185">Reference proteome</keyword>
<comment type="caution">
    <text evidence="2">The sequence shown here is derived from an EMBL/GenBank/DDBJ whole genome shotgun (WGS) entry which is preliminary data.</text>
</comment>
<dbReference type="InterPro" id="IPR045357">
    <property type="entry name" value="Aminopeptidase_N-like_N"/>
</dbReference>
<gene>
    <name evidence="2" type="ORF">BLA29_011110</name>
</gene>
<dbReference type="Gene3D" id="2.60.40.1730">
    <property type="entry name" value="tricorn interacting facor f3 domain"/>
    <property type="match status" value="1"/>
</dbReference>
<protein>
    <recommendedName>
        <fullName evidence="1">Aminopeptidase N-like N-terminal domain-containing protein</fullName>
    </recommendedName>
</protein>
<feature type="domain" description="Aminopeptidase N-like N-terminal" evidence="1">
    <location>
        <begin position="2"/>
        <end position="144"/>
    </location>
</feature>
<dbReference type="GO" id="GO:0042277">
    <property type="term" value="F:peptide binding"/>
    <property type="evidence" value="ECO:0007669"/>
    <property type="project" value="TreeGrafter"/>
</dbReference>
<dbReference type="EMBL" id="MUJZ01013148">
    <property type="protein sequence ID" value="OTF81530.1"/>
    <property type="molecule type" value="Genomic_DNA"/>
</dbReference>
<dbReference type="Proteomes" id="UP000194236">
    <property type="component" value="Unassembled WGS sequence"/>
</dbReference>
<dbReference type="InterPro" id="IPR042097">
    <property type="entry name" value="Aminopeptidase_N-like_N_sf"/>
</dbReference>
<dbReference type="PANTHER" id="PTHR11533:SF299">
    <property type="entry name" value="AMINOPEPTIDASE"/>
    <property type="match status" value="1"/>
</dbReference>
<dbReference type="GO" id="GO:0008270">
    <property type="term" value="F:zinc ion binding"/>
    <property type="evidence" value="ECO:0007669"/>
    <property type="project" value="TreeGrafter"/>
</dbReference>
<dbReference type="GO" id="GO:0005737">
    <property type="term" value="C:cytoplasm"/>
    <property type="evidence" value="ECO:0007669"/>
    <property type="project" value="TreeGrafter"/>
</dbReference>